<reference evidence="10" key="2">
    <citation type="journal article" date="2020" name="Microorganisms">
        <title>Osmotic Adaptation and Compatible Solute Biosynthesis of Phototrophic Bacteria as Revealed from Genome Analyses.</title>
        <authorList>
            <person name="Imhoff J.F."/>
            <person name="Rahn T."/>
            <person name="Kunzel S."/>
            <person name="Keller A."/>
            <person name="Neulinger S.C."/>
        </authorList>
    </citation>
    <scope>NUCLEOTIDE SEQUENCE</scope>
    <source>
        <strain evidence="10">DSM 9154</strain>
    </source>
</reference>
<dbReference type="Proteomes" id="UP000778970">
    <property type="component" value="Unassembled WGS sequence"/>
</dbReference>
<keyword evidence="7" id="KW-0408">Iron</keyword>
<evidence type="ECO:0000256" key="9">
    <source>
        <dbReference type="ARBA" id="ARBA00023160"/>
    </source>
</evidence>
<dbReference type="CDD" id="cd00657">
    <property type="entry name" value="Ferritin_like"/>
    <property type="match status" value="1"/>
</dbReference>
<keyword evidence="6" id="KW-0560">Oxidoreductase</keyword>
<keyword evidence="9" id="KW-0275">Fatty acid biosynthesis</keyword>
<comment type="similarity">
    <text evidence="2">Belongs to the fatty acid desaturase type 2 family.</text>
</comment>
<keyword evidence="5" id="KW-0276">Fatty acid metabolism</keyword>
<dbReference type="SUPFAM" id="SSF47240">
    <property type="entry name" value="Ferritin-like"/>
    <property type="match status" value="1"/>
</dbReference>
<accession>A0A934QGB4</accession>
<keyword evidence="3" id="KW-0444">Lipid biosynthesis</keyword>
<dbReference type="InterPro" id="IPR012348">
    <property type="entry name" value="RNR-like"/>
</dbReference>
<proteinExistence type="inferred from homology"/>
<evidence type="ECO:0000256" key="2">
    <source>
        <dbReference type="ARBA" id="ARBA00008749"/>
    </source>
</evidence>
<dbReference type="AlphaFoldDB" id="A0A934QGB4"/>
<evidence type="ECO:0000256" key="4">
    <source>
        <dbReference type="ARBA" id="ARBA00022723"/>
    </source>
</evidence>
<keyword evidence="4" id="KW-0479">Metal-binding</keyword>
<organism evidence="10 11">
    <name type="scientific">Rhodovibrio salinarum</name>
    <dbReference type="NCBI Taxonomy" id="1087"/>
    <lineage>
        <taxon>Bacteria</taxon>
        <taxon>Pseudomonadati</taxon>
        <taxon>Pseudomonadota</taxon>
        <taxon>Alphaproteobacteria</taxon>
        <taxon>Rhodospirillales</taxon>
        <taxon>Rhodovibrionaceae</taxon>
        <taxon>Rhodovibrio</taxon>
    </lineage>
</organism>
<dbReference type="GO" id="GO:0045300">
    <property type="term" value="F:stearoyl-[ACP] desaturase activity"/>
    <property type="evidence" value="ECO:0007669"/>
    <property type="project" value="InterPro"/>
</dbReference>
<dbReference type="GO" id="GO:0006633">
    <property type="term" value="P:fatty acid biosynthetic process"/>
    <property type="evidence" value="ECO:0007669"/>
    <property type="project" value="UniProtKB-KW"/>
</dbReference>
<evidence type="ECO:0000256" key="5">
    <source>
        <dbReference type="ARBA" id="ARBA00022832"/>
    </source>
</evidence>
<evidence type="ECO:0000256" key="1">
    <source>
        <dbReference type="ARBA" id="ARBA00001954"/>
    </source>
</evidence>
<keyword evidence="11" id="KW-1185">Reference proteome</keyword>
<dbReference type="InterPro" id="IPR005067">
    <property type="entry name" value="Fatty_acid_desaturase-2"/>
</dbReference>
<evidence type="ECO:0000313" key="11">
    <source>
        <dbReference type="Proteomes" id="UP000778970"/>
    </source>
</evidence>
<gene>
    <name evidence="10" type="ORF">CKO21_01745</name>
</gene>
<dbReference type="InterPro" id="IPR009078">
    <property type="entry name" value="Ferritin-like_SF"/>
</dbReference>
<dbReference type="Gene3D" id="1.10.620.20">
    <property type="entry name" value="Ribonucleotide Reductase, subunit A"/>
    <property type="match status" value="1"/>
</dbReference>
<dbReference type="GO" id="GO:0046872">
    <property type="term" value="F:metal ion binding"/>
    <property type="evidence" value="ECO:0007669"/>
    <property type="project" value="UniProtKB-KW"/>
</dbReference>
<dbReference type="Pfam" id="PF03405">
    <property type="entry name" value="FA_desaturase_2"/>
    <property type="match status" value="1"/>
</dbReference>
<comment type="cofactor">
    <cofactor evidence="1">
        <name>Fe(2+)</name>
        <dbReference type="ChEBI" id="CHEBI:29033"/>
    </cofactor>
</comment>
<keyword evidence="8" id="KW-0443">Lipid metabolism</keyword>
<evidence type="ECO:0000256" key="3">
    <source>
        <dbReference type="ARBA" id="ARBA00022516"/>
    </source>
</evidence>
<evidence type="ECO:0000256" key="7">
    <source>
        <dbReference type="ARBA" id="ARBA00023004"/>
    </source>
</evidence>
<sequence>MNVDIPWDEFDPSKVDPELLKIVKAASMVEFNAWDYATYLNNVFADDEEAVEEFNHWAYEEVQHGQSLGKWAEYADPNWSHKEHFDRFVAGFRPDIDATQSIRGSRAGEMVARCMVEIGTSSYYGSIGQHTEEPVLREICKRIAADELRHYKMFYKNMKRYLESENPTRIQRLRVALGRVLETEDDELSYAYYAANCDPSTAYDRETYNKAYMRRAFEFYHPKQIERAVSMTLKASGFNPQSWYAQMAARGAWWFVRYRASRLAAANA</sequence>
<dbReference type="EMBL" id="NRRE01000008">
    <property type="protein sequence ID" value="MBK1695970.1"/>
    <property type="molecule type" value="Genomic_DNA"/>
</dbReference>
<reference evidence="10" key="1">
    <citation type="submission" date="2017-08" db="EMBL/GenBank/DDBJ databases">
        <authorList>
            <person name="Imhoff J.F."/>
            <person name="Rahn T."/>
            <person name="Kuenzel S."/>
            <person name="Neulinger S.C."/>
        </authorList>
    </citation>
    <scope>NUCLEOTIDE SEQUENCE</scope>
    <source>
        <strain evidence="10">DSM 9154</strain>
    </source>
</reference>
<comment type="caution">
    <text evidence="10">The sequence shown here is derived from an EMBL/GenBank/DDBJ whole genome shotgun (WGS) entry which is preliminary data.</text>
</comment>
<evidence type="ECO:0000256" key="6">
    <source>
        <dbReference type="ARBA" id="ARBA00023002"/>
    </source>
</evidence>
<protein>
    <submittedName>
        <fullName evidence="10">Rubrerythrin family protein</fullName>
    </submittedName>
</protein>
<evidence type="ECO:0000256" key="8">
    <source>
        <dbReference type="ARBA" id="ARBA00023098"/>
    </source>
</evidence>
<name>A0A934QGB4_9PROT</name>
<evidence type="ECO:0000313" key="10">
    <source>
        <dbReference type="EMBL" id="MBK1695970.1"/>
    </source>
</evidence>